<dbReference type="STRING" id="450378.GCA_001661675_03673"/>
<reference evidence="1 2" key="1">
    <citation type="submission" date="2017-01" db="EMBL/GenBank/DDBJ databases">
        <title>Complete genome sequence of esterase-producing bacterium Croceicoccus marinus E4A9.</title>
        <authorList>
            <person name="Wu Y.-H."/>
            <person name="Cheng H."/>
            <person name="Xu L."/>
            <person name="Huo Y.-Y."/>
            <person name="Wang C.-S."/>
            <person name="Xu X.-W."/>
        </authorList>
    </citation>
    <scope>NUCLEOTIDE SEQUENCE [LARGE SCALE GENOMIC DNA]</scope>
    <source>
        <strain evidence="1 2">E4A9</strain>
        <plasmid evidence="2">Plasmid pcme4a9ii</plasmid>
    </source>
</reference>
<sequence length="128" mass="14313">MARFADIFRRNDFQFGEESEAAFSEDGVSMMSASDLTPHAMAFVQICYDDDWIRSDIDWPEWMDGDEAETLLGNPASIANSSINQLEHILTALVRCDRFNDGTLESAFRRGILAAVVVRCAELAVEQS</sequence>
<proteinExistence type="predicted"/>
<dbReference type="AlphaFoldDB" id="A0A1Z1FHL3"/>
<name>A0A1Z1FHL3_9SPHN</name>
<accession>A0A1Z1FHL3</accession>
<dbReference type="EMBL" id="CP019604">
    <property type="protein sequence ID" value="ARU18304.1"/>
    <property type="molecule type" value="Genomic_DNA"/>
</dbReference>
<dbReference type="InterPro" id="IPR045425">
    <property type="entry name" value="DUF6508"/>
</dbReference>
<dbReference type="KEGG" id="cman:A9D14_18285"/>
<keyword evidence="2" id="KW-1185">Reference proteome</keyword>
<keyword evidence="1" id="KW-0614">Plasmid</keyword>
<geneLocation type="plasmid" evidence="2">
    <name>pcme4a9ii</name>
</geneLocation>
<gene>
    <name evidence="1" type="ORF">A9D14_18285</name>
</gene>
<protein>
    <submittedName>
        <fullName evidence="1">Uncharacterized protein</fullName>
    </submittedName>
</protein>
<organism evidence="1 2">
    <name type="scientific">Croceicoccus marinus</name>
    <dbReference type="NCBI Taxonomy" id="450378"/>
    <lineage>
        <taxon>Bacteria</taxon>
        <taxon>Pseudomonadati</taxon>
        <taxon>Pseudomonadota</taxon>
        <taxon>Alphaproteobacteria</taxon>
        <taxon>Sphingomonadales</taxon>
        <taxon>Erythrobacteraceae</taxon>
        <taxon>Croceicoccus</taxon>
    </lineage>
</organism>
<evidence type="ECO:0000313" key="2">
    <source>
        <dbReference type="Proteomes" id="UP000195807"/>
    </source>
</evidence>
<dbReference type="Proteomes" id="UP000195807">
    <property type="component" value="Plasmid pCME4A9II"/>
</dbReference>
<dbReference type="Pfam" id="PF20118">
    <property type="entry name" value="DUF6508"/>
    <property type="match status" value="1"/>
</dbReference>
<dbReference type="OrthoDB" id="7586004at2"/>
<evidence type="ECO:0000313" key="1">
    <source>
        <dbReference type="EMBL" id="ARU18304.1"/>
    </source>
</evidence>